<gene>
    <name evidence="3" type="ORF">KB874_14470</name>
</gene>
<reference evidence="3" key="1">
    <citation type="submission" date="2021-04" db="EMBL/GenBank/DDBJ databases">
        <authorList>
            <person name="Yoon J."/>
        </authorList>
    </citation>
    <scope>NUCLEOTIDE SEQUENCE</scope>
    <source>
        <strain evidence="3">KMU-90</strain>
    </source>
</reference>
<dbReference type="PANTHER" id="PTHR46268:SF15">
    <property type="entry name" value="UNIVERSAL STRESS PROTEIN HP_0031"/>
    <property type="match status" value="1"/>
</dbReference>
<dbReference type="Gene3D" id="3.40.50.12370">
    <property type="match status" value="1"/>
</dbReference>
<dbReference type="InterPro" id="IPR006015">
    <property type="entry name" value="Universal_stress_UspA"/>
</dbReference>
<dbReference type="Proteomes" id="UP000681356">
    <property type="component" value="Unassembled WGS sequence"/>
</dbReference>
<evidence type="ECO:0000256" key="1">
    <source>
        <dbReference type="ARBA" id="ARBA00008791"/>
    </source>
</evidence>
<comment type="similarity">
    <text evidence="1">Belongs to the universal stress protein A family.</text>
</comment>
<dbReference type="InterPro" id="IPR006016">
    <property type="entry name" value="UspA"/>
</dbReference>
<dbReference type="PANTHER" id="PTHR46268">
    <property type="entry name" value="STRESS RESPONSE PROTEIN NHAX"/>
    <property type="match status" value="1"/>
</dbReference>
<comment type="caution">
    <text evidence="3">The sequence shown here is derived from an EMBL/GenBank/DDBJ whole genome shotgun (WGS) entry which is preliminary data.</text>
</comment>
<dbReference type="EMBL" id="JAGTUU010000005">
    <property type="protein sequence ID" value="MBS0125293.1"/>
    <property type="molecule type" value="Genomic_DNA"/>
</dbReference>
<evidence type="ECO:0000313" key="3">
    <source>
        <dbReference type="EMBL" id="MBS0125293.1"/>
    </source>
</evidence>
<evidence type="ECO:0000259" key="2">
    <source>
        <dbReference type="Pfam" id="PF00582"/>
    </source>
</evidence>
<dbReference type="PRINTS" id="PR01438">
    <property type="entry name" value="UNVRSLSTRESS"/>
</dbReference>
<name>A0A8J7WHN4_9RHOB</name>
<dbReference type="SUPFAM" id="SSF52402">
    <property type="entry name" value="Adenine nucleotide alpha hydrolases-like"/>
    <property type="match status" value="2"/>
</dbReference>
<protein>
    <submittedName>
        <fullName evidence="3">Universal stress protein</fullName>
    </submittedName>
</protein>
<feature type="domain" description="UspA" evidence="2">
    <location>
        <begin position="158"/>
        <end position="280"/>
    </location>
</feature>
<accession>A0A8J7WHN4</accession>
<dbReference type="CDD" id="cd00293">
    <property type="entry name" value="USP-like"/>
    <property type="match status" value="1"/>
</dbReference>
<keyword evidence="4" id="KW-1185">Reference proteome</keyword>
<proteinExistence type="inferred from homology"/>
<dbReference type="AlphaFoldDB" id="A0A8J7WHN4"/>
<sequence>MTTGYKTLLSVVTDSALAQSTVERAAALAEGFDAHLDVLSFGVDRTQTGYYYAGANAMVLQETLSRATAEAAALAQDVRTTLGNFGCRWAVEEGVAQLADIGRHVASRARFSDLVLLPLPYGKGRGVELEPVTESALFEGHAPVMVLPDEISGSAQPQKIVLGWNESAEAMRAIKSALPLLQQADDVHIVVIDPPSHGPNRSDPGGLLAQWLSRHGVRAEIDVLSKTLPRVSDVLMRHVADINADMVVMGAYGHSRFREAILGGATRNMLEAASVPVFMAH</sequence>
<organism evidence="3 4">
    <name type="scientific">Thetidibacter halocola</name>
    <dbReference type="NCBI Taxonomy" id="2827239"/>
    <lineage>
        <taxon>Bacteria</taxon>
        <taxon>Pseudomonadati</taxon>
        <taxon>Pseudomonadota</taxon>
        <taxon>Alphaproteobacteria</taxon>
        <taxon>Rhodobacterales</taxon>
        <taxon>Roseobacteraceae</taxon>
        <taxon>Thetidibacter</taxon>
    </lineage>
</organism>
<dbReference type="RefSeq" id="WP_212537245.1">
    <property type="nucleotide sequence ID" value="NZ_JAGTUU010000005.1"/>
</dbReference>
<dbReference type="Pfam" id="PF00582">
    <property type="entry name" value="Usp"/>
    <property type="match status" value="1"/>
</dbReference>
<evidence type="ECO:0000313" key="4">
    <source>
        <dbReference type="Proteomes" id="UP000681356"/>
    </source>
</evidence>